<accession>A0A0E9WKP2</accession>
<sequence>MPATHSLCVYQCINTKQTRLRRRRRYKGQEGENERQKWKTIVLKKKM</sequence>
<proteinExistence type="predicted"/>
<reference evidence="1" key="2">
    <citation type="journal article" date="2015" name="Fish Shellfish Immunol.">
        <title>Early steps in the European eel (Anguilla anguilla)-Vibrio vulnificus interaction in the gills: Role of the RtxA13 toxin.</title>
        <authorList>
            <person name="Callol A."/>
            <person name="Pajuelo D."/>
            <person name="Ebbesson L."/>
            <person name="Teles M."/>
            <person name="MacKenzie S."/>
            <person name="Amaro C."/>
        </authorList>
    </citation>
    <scope>NUCLEOTIDE SEQUENCE</scope>
</reference>
<reference evidence="1" key="1">
    <citation type="submission" date="2014-11" db="EMBL/GenBank/DDBJ databases">
        <authorList>
            <person name="Amaro Gonzalez C."/>
        </authorList>
    </citation>
    <scope>NUCLEOTIDE SEQUENCE</scope>
</reference>
<organism evidence="1">
    <name type="scientific">Anguilla anguilla</name>
    <name type="common">European freshwater eel</name>
    <name type="synonym">Muraena anguilla</name>
    <dbReference type="NCBI Taxonomy" id="7936"/>
    <lineage>
        <taxon>Eukaryota</taxon>
        <taxon>Metazoa</taxon>
        <taxon>Chordata</taxon>
        <taxon>Craniata</taxon>
        <taxon>Vertebrata</taxon>
        <taxon>Euteleostomi</taxon>
        <taxon>Actinopterygii</taxon>
        <taxon>Neopterygii</taxon>
        <taxon>Teleostei</taxon>
        <taxon>Anguilliformes</taxon>
        <taxon>Anguillidae</taxon>
        <taxon>Anguilla</taxon>
    </lineage>
</organism>
<dbReference type="AlphaFoldDB" id="A0A0E9WKP2"/>
<name>A0A0E9WKP2_ANGAN</name>
<dbReference type="EMBL" id="GBXM01017660">
    <property type="protein sequence ID" value="JAH90917.1"/>
    <property type="molecule type" value="Transcribed_RNA"/>
</dbReference>
<evidence type="ECO:0000313" key="1">
    <source>
        <dbReference type="EMBL" id="JAH90917.1"/>
    </source>
</evidence>
<protein>
    <submittedName>
        <fullName evidence="1">Uncharacterized protein</fullName>
    </submittedName>
</protein>